<protein>
    <recommendedName>
        <fullName evidence="4">Head-tail adaptor protein</fullName>
    </recommendedName>
</protein>
<evidence type="ECO:0000313" key="3">
    <source>
        <dbReference type="Proteomes" id="UP000317728"/>
    </source>
</evidence>
<dbReference type="EMBL" id="CP041150">
    <property type="protein sequence ID" value="QDF72354.1"/>
    <property type="molecule type" value="Genomic_DNA"/>
</dbReference>
<dbReference type="AlphaFoldDB" id="A0AB73U730"/>
<accession>A0AB73U730</accession>
<gene>
    <name evidence="2" type="ORF">FJK96_20795</name>
</gene>
<feature type="region of interest" description="Disordered" evidence="1">
    <location>
        <begin position="1"/>
        <end position="55"/>
    </location>
</feature>
<proteinExistence type="predicted"/>
<sequence length="110" mass="11536">MSEQVIRHRGAGRDENGKLTADGAPVPLTAIGVAPGSGDSSAGSSGGSDRIERARTGEDTQCVVYFLPGTDLVNSDELTVRGKRYRSITVNDWNMNGRGGLEVQCARGQG</sequence>
<dbReference type="Proteomes" id="UP000317728">
    <property type="component" value="Chromosome"/>
</dbReference>
<evidence type="ECO:0000313" key="2">
    <source>
        <dbReference type="EMBL" id="QDF72354.1"/>
    </source>
</evidence>
<evidence type="ECO:0000256" key="1">
    <source>
        <dbReference type="SAM" id="MobiDB-lite"/>
    </source>
</evidence>
<evidence type="ECO:0008006" key="4">
    <source>
        <dbReference type="Google" id="ProtNLM"/>
    </source>
</evidence>
<reference evidence="2 3" key="1">
    <citation type="submission" date="2019-06" db="EMBL/GenBank/DDBJ databases">
        <title>Whole geneome sequnce of Mycobacteroides chelonae M77 isolated from bovine milk from Meghalaya, India.</title>
        <authorList>
            <person name="Vise E."/>
            <person name="Das S."/>
            <person name="Garg A."/>
            <person name="Ghatak S."/>
            <person name="Shakuntala I."/>
            <person name="Milton A.A.P."/>
            <person name="Karam A."/>
            <person name="Sanjukta R."/>
            <person name="Puro K."/>
            <person name="Sen A."/>
        </authorList>
    </citation>
    <scope>NUCLEOTIDE SEQUENCE [LARGE SCALE GENOMIC DNA]</scope>
    <source>
        <strain evidence="2 3">M77</strain>
    </source>
</reference>
<organism evidence="2 3">
    <name type="scientific">Mycobacteroides chelonae</name>
    <name type="common">Mycobacterium chelonae</name>
    <dbReference type="NCBI Taxonomy" id="1774"/>
    <lineage>
        <taxon>Bacteria</taxon>
        <taxon>Bacillati</taxon>
        <taxon>Actinomycetota</taxon>
        <taxon>Actinomycetes</taxon>
        <taxon>Mycobacteriales</taxon>
        <taxon>Mycobacteriaceae</taxon>
        <taxon>Mycobacteroides</taxon>
    </lineage>
</organism>
<dbReference type="RefSeq" id="WP_243452414.1">
    <property type="nucleotide sequence ID" value="NZ_CP041150.1"/>
</dbReference>
<name>A0AB73U730_MYCCH</name>